<evidence type="ECO:0000256" key="1">
    <source>
        <dbReference type="SAM" id="MobiDB-lite"/>
    </source>
</evidence>
<reference evidence="2" key="1">
    <citation type="submission" date="2017-07" db="EMBL/GenBank/DDBJ databases">
        <title>Taro Niue Genome Assembly and Annotation.</title>
        <authorList>
            <person name="Atibalentja N."/>
            <person name="Keating K."/>
            <person name="Fields C.J."/>
        </authorList>
    </citation>
    <scope>NUCLEOTIDE SEQUENCE</scope>
    <source>
        <strain evidence="2">Niue_2</strain>
        <tissue evidence="2">Leaf</tissue>
    </source>
</reference>
<dbReference type="Proteomes" id="UP000652761">
    <property type="component" value="Unassembled WGS sequence"/>
</dbReference>
<organism evidence="2 3">
    <name type="scientific">Colocasia esculenta</name>
    <name type="common">Wild taro</name>
    <name type="synonym">Arum esculentum</name>
    <dbReference type="NCBI Taxonomy" id="4460"/>
    <lineage>
        <taxon>Eukaryota</taxon>
        <taxon>Viridiplantae</taxon>
        <taxon>Streptophyta</taxon>
        <taxon>Embryophyta</taxon>
        <taxon>Tracheophyta</taxon>
        <taxon>Spermatophyta</taxon>
        <taxon>Magnoliopsida</taxon>
        <taxon>Liliopsida</taxon>
        <taxon>Araceae</taxon>
        <taxon>Aroideae</taxon>
        <taxon>Colocasieae</taxon>
        <taxon>Colocasia</taxon>
    </lineage>
</organism>
<sequence>VKCVDTVYGRVDTRPSFQEIYLSDWDSVSTQSVVVSTLDPASRRPFLHKWDSVSTHSVCVDTVSGRVDTRPSIQKTFFAQMGQCVDTLSGSVDTLRLKSQHLIYLDTWPLGVQGNLPRYPTQDKSQEHSGRRDEEREKGICIQRSRAAPPREEEGKVGEEEEKELVIAAVLIKKCLSHGAQGLVNLLNSQVVCGVGCRAYLLGFFELLHSKRSESSCSSLYCTCASGSSIVRRWT</sequence>
<feature type="region of interest" description="Disordered" evidence="1">
    <location>
        <begin position="116"/>
        <end position="157"/>
    </location>
</feature>
<dbReference type="EMBL" id="NMUH01007288">
    <property type="protein sequence ID" value="MQM17002.1"/>
    <property type="molecule type" value="Genomic_DNA"/>
</dbReference>
<dbReference type="AlphaFoldDB" id="A0A843XCH6"/>
<accession>A0A843XCH6</accession>
<comment type="caution">
    <text evidence="2">The sequence shown here is derived from an EMBL/GenBank/DDBJ whole genome shotgun (WGS) entry which is preliminary data.</text>
</comment>
<protein>
    <submittedName>
        <fullName evidence="2">Uncharacterized protein</fullName>
    </submittedName>
</protein>
<feature type="non-terminal residue" evidence="2">
    <location>
        <position position="1"/>
    </location>
</feature>
<keyword evidence="3" id="KW-1185">Reference proteome</keyword>
<evidence type="ECO:0000313" key="3">
    <source>
        <dbReference type="Proteomes" id="UP000652761"/>
    </source>
</evidence>
<proteinExistence type="predicted"/>
<gene>
    <name evidence="2" type="ORF">Taro_049966</name>
</gene>
<evidence type="ECO:0000313" key="2">
    <source>
        <dbReference type="EMBL" id="MQM17002.1"/>
    </source>
</evidence>
<feature type="compositionally biased region" description="Basic and acidic residues" evidence="1">
    <location>
        <begin position="124"/>
        <end position="139"/>
    </location>
</feature>
<name>A0A843XCH6_COLES</name>